<proteinExistence type="predicted"/>
<evidence type="ECO:0000313" key="2">
    <source>
        <dbReference type="EMBL" id="GEP71319.1"/>
    </source>
</evidence>
<dbReference type="STRING" id="1423795.FD12_GL000395"/>
<gene>
    <name evidence="2" type="ORF">LRA02_01870</name>
</gene>
<sequence length="351" mass="40154">MDLSTLYLIFGDANQDRRAKAIKNILDGRRTVSNLYWGLEYGLLPYFGALHDFDLGDEQAAVDTLNKAGLATVSDGLLYRLSSRGVDQQKKLQASITPLNELATVAQYDIVRFSRRFIFAVQVVSEYSYSNNRYYPQTIGFFDDQLIKRWFIQNKQRNLSGYFHQLLQQFLSGLENDQLADIFAASLTGHGFSGLTEDQLAVQTDLEPTIIQLNWLKLYSRLFLRLKKDPETPLQLLLTGLIKPLMSGSAKQTFDLFVSARQPDPATIAQLRKIKLTTVYEHLIEAAIELPLDQFPYQRLLHEPTLTNLRQAAPVNVGEWQFKAAKAQITDLQFFEFRLFQISERKKGDND</sequence>
<dbReference type="InterPro" id="IPR029491">
    <property type="entry name" value="Helicase_HTH"/>
</dbReference>
<accession>A0A512PJE3</accession>
<protein>
    <recommendedName>
        <fullName evidence="1">Helicase Helix-turn-helix domain-containing protein</fullName>
    </recommendedName>
</protein>
<evidence type="ECO:0000313" key="3">
    <source>
        <dbReference type="Proteomes" id="UP000321569"/>
    </source>
</evidence>
<dbReference type="AlphaFoldDB" id="A0A512PJE3"/>
<dbReference type="OrthoDB" id="2146354at2"/>
<dbReference type="Proteomes" id="UP000321569">
    <property type="component" value="Unassembled WGS sequence"/>
</dbReference>
<dbReference type="Pfam" id="PF14493">
    <property type="entry name" value="HTH_40"/>
    <property type="match status" value="1"/>
</dbReference>
<dbReference type="RefSeq" id="WP_056982786.1">
    <property type="nucleotide sequence ID" value="NZ_BKAM01000001.1"/>
</dbReference>
<dbReference type="EMBL" id="BKAM01000001">
    <property type="protein sequence ID" value="GEP71319.1"/>
    <property type="molecule type" value="Genomic_DNA"/>
</dbReference>
<name>A0A512PJE3_9LACO</name>
<feature type="domain" description="Helicase Helix-turn-helix" evidence="1">
    <location>
        <begin position="249"/>
        <end position="340"/>
    </location>
</feature>
<organism evidence="2 3">
    <name type="scientific">Lentilactobacillus rapi</name>
    <dbReference type="NCBI Taxonomy" id="481723"/>
    <lineage>
        <taxon>Bacteria</taxon>
        <taxon>Bacillati</taxon>
        <taxon>Bacillota</taxon>
        <taxon>Bacilli</taxon>
        <taxon>Lactobacillales</taxon>
        <taxon>Lactobacillaceae</taxon>
        <taxon>Lentilactobacillus</taxon>
    </lineage>
</organism>
<evidence type="ECO:0000259" key="1">
    <source>
        <dbReference type="Pfam" id="PF14493"/>
    </source>
</evidence>
<reference evidence="2 3" key="1">
    <citation type="submission" date="2019-07" db="EMBL/GenBank/DDBJ databases">
        <title>Whole genome shotgun sequence of Lactobacillus rapi NBRC 109618.</title>
        <authorList>
            <person name="Hosoyama A."/>
            <person name="Uohara A."/>
            <person name="Ohji S."/>
            <person name="Ichikawa N."/>
        </authorList>
    </citation>
    <scope>NUCLEOTIDE SEQUENCE [LARGE SCALE GENOMIC DNA]</scope>
    <source>
        <strain evidence="2 3">NBRC 109618</strain>
    </source>
</reference>
<comment type="caution">
    <text evidence="2">The sequence shown here is derived from an EMBL/GenBank/DDBJ whole genome shotgun (WGS) entry which is preliminary data.</text>
</comment>